<dbReference type="Proteomes" id="UP000001194">
    <property type="component" value="Unassembled WGS sequence"/>
</dbReference>
<feature type="compositionally biased region" description="Polar residues" evidence="1">
    <location>
        <begin position="50"/>
        <end position="59"/>
    </location>
</feature>
<evidence type="ECO:0000256" key="1">
    <source>
        <dbReference type="SAM" id="MobiDB-lite"/>
    </source>
</evidence>
<evidence type="ECO:0000313" key="2">
    <source>
        <dbReference type="EMBL" id="EDR14641.1"/>
    </source>
</evidence>
<organism evidence="3">
    <name type="scientific">Laccaria bicolor (strain S238N-H82 / ATCC MYA-4686)</name>
    <name type="common">Bicoloured deceiver</name>
    <name type="synonym">Laccaria laccata var. bicolor</name>
    <dbReference type="NCBI Taxonomy" id="486041"/>
    <lineage>
        <taxon>Eukaryota</taxon>
        <taxon>Fungi</taxon>
        <taxon>Dikarya</taxon>
        <taxon>Basidiomycota</taxon>
        <taxon>Agaricomycotina</taxon>
        <taxon>Agaricomycetes</taxon>
        <taxon>Agaricomycetidae</taxon>
        <taxon>Agaricales</taxon>
        <taxon>Agaricineae</taxon>
        <taxon>Hydnangiaceae</taxon>
        <taxon>Laccaria</taxon>
    </lineage>
</organism>
<dbReference type="EMBL" id="DS547092">
    <property type="protein sequence ID" value="EDR14641.1"/>
    <property type="molecule type" value="Genomic_DNA"/>
</dbReference>
<feature type="region of interest" description="Disordered" evidence="1">
    <location>
        <begin position="40"/>
        <end position="123"/>
    </location>
</feature>
<protein>
    <submittedName>
        <fullName evidence="2">Predicted protein</fullName>
    </submittedName>
</protein>
<dbReference type="AlphaFoldDB" id="B0CUC0"/>
<feature type="compositionally biased region" description="Polar residues" evidence="1">
    <location>
        <begin position="80"/>
        <end position="91"/>
    </location>
</feature>
<dbReference type="GeneID" id="6070074"/>
<dbReference type="OrthoDB" id="3269405at2759"/>
<reference evidence="2 3" key="1">
    <citation type="journal article" date="2008" name="Nature">
        <title>The genome of Laccaria bicolor provides insights into mycorrhizal symbiosis.</title>
        <authorList>
            <person name="Martin F."/>
            <person name="Aerts A."/>
            <person name="Ahren D."/>
            <person name="Brun A."/>
            <person name="Danchin E.G.J."/>
            <person name="Duchaussoy F."/>
            <person name="Gibon J."/>
            <person name="Kohler A."/>
            <person name="Lindquist E."/>
            <person name="Pereda V."/>
            <person name="Salamov A."/>
            <person name="Shapiro H.J."/>
            <person name="Wuyts J."/>
            <person name="Blaudez D."/>
            <person name="Buee M."/>
            <person name="Brokstein P."/>
            <person name="Canbaeck B."/>
            <person name="Cohen D."/>
            <person name="Courty P.E."/>
            <person name="Coutinho P.M."/>
            <person name="Delaruelle C."/>
            <person name="Detter J.C."/>
            <person name="Deveau A."/>
            <person name="DiFazio S."/>
            <person name="Duplessis S."/>
            <person name="Fraissinet-Tachet L."/>
            <person name="Lucic E."/>
            <person name="Frey-Klett P."/>
            <person name="Fourrey C."/>
            <person name="Feussner I."/>
            <person name="Gay G."/>
            <person name="Grimwood J."/>
            <person name="Hoegger P.J."/>
            <person name="Jain P."/>
            <person name="Kilaru S."/>
            <person name="Labbe J."/>
            <person name="Lin Y.C."/>
            <person name="Legue V."/>
            <person name="Le Tacon F."/>
            <person name="Marmeisse R."/>
            <person name="Melayah D."/>
            <person name="Montanini B."/>
            <person name="Muratet M."/>
            <person name="Nehls U."/>
            <person name="Niculita-Hirzel H."/>
            <person name="Oudot-Le Secq M.P."/>
            <person name="Peter M."/>
            <person name="Quesneville H."/>
            <person name="Rajashekar B."/>
            <person name="Reich M."/>
            <person name="Rouhier N."/>
            <person name="Schmutz J."/>
            <person name="Yin T."/>
            <person name="Chalot M."/>
            <person name="Henrissat B."/>
            <person name="Kuees U."/>
            <person name="Lucas S."/>
            <person name="Van de Peer Y."/>
            <person name="Podila G.K."/>
            <person name="Polle A."/>
            <person name="Pukkila P.J."/>
            <person name="Richardson P.M."/>
            <person name="Rouze P."/>
            <person name="Sanders I.R."/>
            <person name="Stajich J.E."/>
            <person name="Tunlid A."/>
            <person name="Tuskan G."/>
            <person name="Grigoriev I.V."/>
        </authorList>
    </citation>
    <scope>NUCLEOTIDE SEQUENCE [LARGE SCALE GENOMIC DNA]</scope>
    <source>
        <strain evidence="3">S238N-H82 / ATCC MYA-4686</strain>
    </source>
</reference>
<sequence>MSTIPNPKHHYHQLSYSYPTPRVLGSPSFWSNQHLSSSYQSTSSLPRFMPSSSLPNGSQAGRLAMSGNDQPDHPPYPLHTHSQSNISSPYLSASSVPPVPNNSMPSGSQGGRLIISSDGTTNHPSYTLNTNTQPNQDFFWSPAPNGFDPSLNLGPAVPLQYDNERISTGPSRVSKNAELSPGSSATNAYLPIAKLYLYGNESYVFGAKSHIFGAKHYVLRTKPQLFSSPAADTNQPNVGWFQRAALTILHLFYPYNPRKFQFFCVDKRPEYSTFLATFLDFPMRAYGPFVPQPMYKPHTNSDRKRYVEEIELEAPIYFSMDHPSEFGILLSDALHSRVKRLQNRDQLVFEGRGPSVSIRLEWPGYRQWSRQIPTKDFRTPPGPITIAKLAKNVAKCVQRFIEERKNQSLEDDSDPRWKVGTGANHIKLEDLVLVSIHHVSLGLDDNWR</sequence>
<dbReference type="KEGG" id="lbc:LACBIDRAFT_292094"/>
<evidence type="ECO:0000313" key="3">
    <source>
        <dbReference type="Proteomes" id="UP000001194"/>
    </source>
</evidence>
<feature type="compositionally biased region" description="Low complexity" evidence="1">
    <location>
        <begin position="92"/>
        <end position="107"/>
    </location>
</feature>
<gene>
    <name evidence="2" type="ORF">LACBIDRAFT_292094</name>
</gene>
<dbReference type="InParanoid" id="B0CUC0"/>
<name>B0CUC0_LACBS</name>
<dbReference type="HOGENOM" id="CLU_047591_0_0_1"/>
<proteinExistence type="predicted"/>
<accession>B0CUC0</accession>
<dbReference type="RefSeq" id="XP_001875200.1">
    <property type="nucleotide sequence ID" value="XM_001875165.1"/>
</dbReference>
<dbReference type="STRING" id="486041.B0CUC0"/>
<keyword evidence="3" id="KW-1185">Reference proteome</keyword>